<evidence type="ECO:0000256" key="5">
    <source>
        <dbReference type="ARBA" id="ARBA00022692"/>
    </source>
</evidence>
<dbReference type="InterPro" id="IPR023298">
    <property type="entry name" value="ATPase_P-typ_TM_dom_sf"/>
</dbReference>
<accession>A0A4U5PJ53</accession>
<evidence type="ECO:0000256" key="7">
    <source>
        <dbReference type="ARBA" id="ARBA00022741"/>
    </source>
</evidence>
<evidence type="ECO:0000256" key="8">
    <source>
        <dbReference type="ARBA" id="ARBA00022837"/>
    </source>
</evidence>
<evidence type="ECO:0000256" key="9">
    <source>
        <dbReference type="ARBA" id="ARBA00022840"/>
    </source>
</evidence>
<dbReference type="Gene3D" id="1.20.1110.10">
    <property type="entry name" value="Calcium-transporting ATPase, transmembrane domain"/>
    <property type="match status" value="2"/>
</dbReference>
<dbReference type="GO" id="GO:0012505">
    <property type="term" value="C:endomembrane system"/>
    <property type="evidence" value="ECO:0007669"/>
    <property type="project" value="UniProtKB-SubCell"/>
</dbReference>
<evidence type="ECO:0000256" key="14">
    <source>
        <dbReference type="ARBA" id="ARBA00023136"/>
    </source>
</evidence>
<evidence type="ECO:0000256" key="4">
    <source>
        <dbReference type="ARBA" id="ARBA00022568"/>
    </source>
</evidence>
<reference evidence="17 18" key="2">
    <citation type="journal article" date="2019" name="G3 (Bethesda)">
        <title>Hybrid Assembly of the Genome of the Entomopathogenic Nematode Steinernema carpocapsae Identifies the X-Chromosome.</title>
        <authorList>
            <person name="Serra L."/>
            <person name="Macchietto M."/>
            <person name="Macias-Munoz A."/>
            <person name="McGill C.J."/>
            <person name="Rodriguez I.M."/>
            <person name="Rodriguez B."/>
            <person name="Murad R."/>
            <person name="Mortazavi A."/>
        </authorList>
    </citation>
    <scope>NUCLEOTIDE SEQUENCE [LARGE SCALE GENOMIC DNA]</scope>
    <source>
        <strain evidence="17 18">ALL</strain>
    </source>
</reference>
<dbReference type="SMART" id="SM00831">
    <property type="entry name" value="Cation_ATPase_N"/>
    <property type="match status" value="1"/>
</dbReference>
<sequence>MSGNEDYGCCTVEELRTLMEYRSAEAREKIDTDYSGIEGLCQKLKTDPSNGLSTSRDELDRRRAVFGANEIPPHPPKSFLQLVWEALQSAIVSLALSFYRPPDDGTASADESEHDTGWIEGVAILISVVVVVLVTALNDYTKERQFRGLQAKIETEHMFAVIRGGDQIQIVVNELVVGDIAQIKYGDLLPSDGILIQSNDLKIDESSLTGESDLIRKSPEHDPMLLSGTHVMEGSGKMLVTGVGVNSQTGIIMTLLGAAKTAVEEERKAAKREVRLRRSIAYSVSYDGVGKERIEKQMNETKGCLRVPKLTNHLFIAFPLLTQRLALEEETEVEEKNLVNISIFQSLLHQGRRIQQWRRCRRFRERRRQEGRRRRGGGQERTLCSSGQAHSVGHPDWLRWFVCGRLHCPDPCDPLLHLENAIQGAAFSLADFQHFINFLIIGVTVLVVAVPEGLPLAVTLSLAYSVKKMMHDNNLVRHLDACETMGNATSICSDKTGTLTTNRMTVVQSYINEVHYKETPKYEKLDANTRDLICNLISINSSFASQVLPPTQAGEQMTQLGNKTECGLLGFVLGLGQSYQEIRDKNPEESLFKVYTFNSVRKSMSTVINIQTPSGSGFRLFSKGASEIILKKCKWFLGKNGKLAKFSSKDCDRLVKDVIEPMASHGLRTIALAYKDYVPGNAQENQINFAGEVDWDNEDAVVNDLTAICIVHCRNPRSGPS</sequence>
<dbReference type="Gene3D" id="2.70.150.10">
    <property type="entry name" value="Calcium-transporting ATPase, cytoplasmic transduction domain A"/>
    <property type="match status" value="1"/>
</dbReference>
<dbReference type="InterPro" id="IPR018303">
    <property type="entry name" value="ATPase_P-typ_P_site"/>
</dbReference>
<feature type="transmembrane region" description="Helical" evidence="15">
    <location>
        <begin position="118"/>
        <end position="137"/>
    </location>
</feature>
<dbReference type="GO" id="GO:0016887">
    <property type="term" value="F:ATP hydrolysis activity"/>
    <property type="evidence" value="ECO:0007669"/>
    <property type="project" value="InterPro"/>
</dbReference>
<keyword evidence="6" id="KW-0479">Metal-binding</keyword>
<dbReference type="PANTHER" id="PTHR24093:SF369">
    <property type="entry name" value="CALCIUM-TRANSPORTING ATPASE"/>
    <property type="match status" value="1"/>
</dbReference>
<keyword evidence="12 15" id="KW-1133">Transmembrane helix</keyword>
<dbReference type="FunFam" id="3.40.1110.10:FF:000060">
    <property type="entry name" value="Calcium-transporting ATPase"/>
    <property type="match status" value="1"/>
</dbReference>
<dbReference type="EC" id="7.2.2.10" evidence="2"/>
<dbReference type="InterPro" id="IPR023299">
    <property type="entry name" value="ATPase_P-typ_cyto_dom_N"/>
</dbReference>
<dbReference type="NCBIfam" id="TIGR01494">
    <property type="entry name" value="ATPase_P-type"/>
    <property type="match status" value="1"/>
</dbReference>
<dbReference type="FunFam" id="2.70.150.10:FF:000001">
    <property type="entry name" value="Calcium-transporting ATPase"/>
    <property type="match status" value="1"/>
</dbReference>
<evidence type="ECO:0000256" key="13">
    <source>
        <dbReference type="ARBA" id="ARBA00023065"/>
    </source>
</evidence>
<evidence type="ECO:0000256" key="2">
    <source>
        <dbReference type="ARBA" id="ARBA00012790"/>
    </source>
</evidence>
<evidence type="ECO:0000256" key="6">
    <source>
        <dbReference type="ARBA" id="ARBA00022723"/>
    </source>
</evidence>
<feature type="domain" description="Cation-transporting P-type ATPase N-terminal" evidence="16">
    <location>
        <begin position="33"/>
        <end position="98"/>
    </location>
</feature>
<keyword evidence="3" id="KW-0813">Transport</keyword>
<keyword evidence="10" id="KW-0460">Magnesium</keyword>
<dbReference type="OrthoDB" id="116380at2759"/>
<evidence type="ECO:0000256" key="11">
    <source>
        <dbReference type="ARBA" id="ARBA00022967"/>
    </source>
</evidence>
<evidence type="ECO:0000256" key="15">
    <source>
        <dbReference type="SAM" id="Phobius"/>
    </source>
</evidence>
<proteinExistence type="predicted"/>
<keyword evidence="9" id="KW-0067">ATP-binding</keyword>
<dbReference type="EMBL" id="AZBU02000002">
    <property type="protein sequence ID" value="TKR96747.1"/>
    <property type="molecule type" value="Genomic_DNA"/>
</dbReference>
<dbReference type="InterPro" id="IPR059000">
    <property type="entry name" value="ATPase_P-type_domA"/>
</dbReference>
<dbReference type="AlphaFoldDB" id="A0A4U5PJ53"/>
<gene>
    <name evidence="17" type="ORF">L596_010725</name>
</gene>
<dbReference type="SUPFAM" id="SSF81660">
    <property type="entry name" value="Metal cation-transporting ATPase, ATP-binding domain N"/>
    <property type="match status" value="1"/>
</dbReference>
<dbReference type="GO" id="GO:0046872">
    <property type="term" value="F:metal ion binding"/>
    <property type="evidence" value="ECO:0007669"/>
    <property type="project" value="UniProtKB-KW"/>
</dbReference>
<evidence type="ECO:0000256" key="10">
    <source>
        <dbReference type="ARBA" id="ARBA00022842"/>
    </source>
</evidence>
<dbReference type="Pfam" id="PF00690">
    <property type="entry name" value="Cation_ATPase_N"/>
    <property type="match status" value="1"/>
</dbReference>
<dbReference type="Proteomes" id="UP000298663">
    <property type="component" value="Unassembled WGS sequence"/>
</dbReference>
<dbReference type="STRING" id="34508.A0A4U5PJ53"/>
<dbReference type="InterPro" id="IPR004014">
    <property type="entry name" value="ATPase_P-typ_cation-transptr_N"/>
</dbReference>
<keyword evidence="7" id="KW-0547">Nucleotide-binding</keyword>
<dbReference type="SUPFAM" id="SSF81653">
    <property type="entry name" value="Calcium ATPase, transduction domain A"/>
    <property type="match status" value="1"/>
</dbReference>
<evidence type="ECO:0000256" key="3">
    <source>
        <dbReference type="ARBA" id="ARBA00022448"/>
    </source>
</evidence>
<keyword evidence="5 15" id="KW-0812">Transmembrane</keyword>
<dbReference type="GO" id="GO:0051480">
    <property type="term" value="P:regulation of cytosolic calcium ion concentration"/>
    <property type="evidence" value="ECO:0007669"/>
    <property type="project" value="TreeGrafter"/>
</dbReference>
<organism evidence="17 18">
    <name type="scientific">Steinernema carpocapsae</name>
    <name type="common">Entomopathogenic nematode</name>
    <dbReference type="NCBI Taxonomy" id="34508"/>
    <lineage>
        <taxon>Eukaryota</taxon>
        <taxon>Metazoa</taxon>
        <taxon>Ecdysozoa</taxon>
        <taxon>Nematoda</taxon>
        <taxon>Chromadorea</taxon>
        <taxon>Rhabditida</taxon>
        <taxon>Tylenchina</taxon>
        <taxon>Panagrolaimomorpha</taxon>
        <taxon>Strongyloidoidea</taxon>
        <taxon>Steinernematidae</taxon>
        <taxon>Steinernema</taxon>
    </lineage>
</organism>
<dbReference type="PROSITE" id="PS00154">
    <property type="entry name" value="ATPASE_E1_E2"/>
    <property type="match status" value="1"/>
</dbReference>
<name>A0A4U5PJ53_STECR</name>
<evidence type="ECO:0000313" key="17">
    <source>
        <dbReference type="EMBL" id="TKR96747.1"/>
    </source>
</evidence>
<dbReference type="GO" id="GO:0005524">
    <property type="term" value="F:ATP binding"/>
    <property type="evidence" value="ECO:0007669"/>
    <property type="project" value="UniProtKB-KW"/>
</dbReference>
<reference evidence="17 18" key="1">
    <citation type="journal article" date="2015" name="Genome Biol.">
        <title>Comparative genomics of Steinernema reveals deeply conserved gene regulatory networks.</title>
        <authorList>
            <person name="Dillman A.R."/>
            <person name="Macchietto M."/>
            <person name="Porter C.F."/>
            <person name="Rogers A."/>
            <person name="Williams B."/>
            <person name="Antoshechkin I."/>
            <person name="Lee M.M."/>
            <person name="Goodwin Z."/>
            <person name="Lu X."/>
            <person name="Lewis E.E."/>
            <person name="Goodrich-Blair H."/>
            <person name="Stock S.P."/>
            <person name="Adams B.J."/>
            <person name="Sternberg P.W."/>
            <person name="Mortazavi A."/>
        </authorList>
    </citation>
    <scope>NUCLEOTIDE SEQUENCE [LARGE SCALE GENOMIC DNA]</scope>
    <source>
        <strain evidence="17 18">ALL</strain>
    </source>
</reference>
<dbReference type="Pfam" id="PF00122">
    <property type="entry name" value="E1-E2_ATPase"/>
    <property type="match status" value="1"/>
</dbReference>
<dbReference type="InterPro" id="IPR008250">
    <property type="entry name" value="ATPase_P-typ_transduc_dom_A_sf"/>
</dbReference>
<evidence type="ECO:0000256" key="1">
    <source>
        <dbReference type="ARBA" id="ARBA00004127"/>
    </source>
</evidence>
<keyword evidence="8" id="KW-0106">Calcium</keyword>
<keyword evidence="14 15" id="KW-0472">Membrane</keyword>
<dbReference type="GO" id="GO:0005886">
    <property type="term" value="C:plasma membrane"/>
    <property type="evidence" value="ECO:0007669"/>
    <property type="project" value="TreeGrafter"/>
</dbReference>
<dbReference type="GO" id="GO:0005388">
    <property type="term" value="F:P-type calcium transporter activity"/>
    <property type="evidence" value="ECO:0007669"/>
    <property type="project" value="UniProtKB-EC"/>
</dbReference>
<feature type="transmembrane region" description="Helical" evidence="15">
    <location>
        <begin position="438"/>
        <end position="464"/>
    </location>
</feature>
<protein>
    <recommendedName>
        <fullName evidence="2">P-type Ca(2+) transporter</fullName>
        <ecNumber evidence="2">7.2.2.10</ecNumber>
    </recommendedName>
</protein>
<keyword evidence="13" id="KW-0406">Ion transport</keyword>
<keyword evidence="18" id="KW-1185">Reference proteome</keyword>
<keyword evidence="4" id="KW-0109">Calcium transport</keyword>
<dbReference type="PANTHER" id="PTHR24093">
    <property type="entry name" value="CATION TRANSPORTING ATPASE"/>
    <property type="match status" value="1"/>
</dbReference>
<keyword evidence="11" id="KW-1278">Translocase</keyword>
<dbReference type="Gene3D" id="3.40.1110.10">
    <property type="entry name" value="Calcium-transporting ATPase, cytoplasmic domain N"/>
    <property type="match status" value="1"/>
</dbReference>
<evidence type="ECO:0000256" key="12">
    <source>
        <dbReference type="ARBA" id="ARBA00022989"/>
    </source>
</evidence>
<dbReference type="Pfam" id="PF13246">
    <property type="entry name" value="Cation_ATPase"/>
    <property type="match status" value="1"/>
</dbReference>
<evidence type="ECO:0000313" key="18">
    <source>
        <dbReference type="Proteomes" id="UP000298663"/>
    </source>
</evidence>
<dbReference type="InterPro" id="IPR001757">
    <property type="entry name" value="P_typ_ATPase"/>
</dbReference>
<evidence type="ECO:0000259" key="16">
    <source>
        <dbReference type="SMART" id="SM00831"/>
    </source>
</evidence>
<comment type="caution">
    <text evidence="17">The sequence shown here is derived from an EMBL/GenBank/DDBJ whole genome shotgun (WGS) entry which is preliminary data.</text>
</comment>
<dbReference type="FunFam" id="1.20.1110.10:FF:000002">
    <property type="entry name" value="Calcium-transporting ATPase"/>
    <property type="match status" value="1"/>
</dbReference>
<dbReference type="SUPFAM" id="SSF81665">
    <property type="entry name" value="Calcium ATPase, transmembrane domain M"/>
    <property type="match status" value="1"/>
</dbReference>
<comment type="subcellular location">
    <subcellularLocation>
        <location evidence="1">Endomembrane system</location>
        <topology evidence="1">Multi-pass membrane protein</topology>
    </subcellularLocation>
</comment>